<feature type="domain" description="Polysaccharide export protein N-terminal" evidence="3">
    <location>
        <begin position="82"/>
        <end position="152"/>
    </location>
</feature>
<protein>
    <recommendedName>
        <fullName evidence="3">Polysaccharide export protein N-terminal domain-containing protein</fullName>
    </recommendedName>
</protein>
<feature type="chain" id="PRO_5013101260" description="Polysaccharide export protein N-terminal domain-containing protein" evidence="2">
    <location>
        <begin position="30"/>
        <end position="405"/>
    </location>
</feature>
<dbReference type="AlphaFoldDB" id="A0A255YCW9"/>
<name>A0A255YCW9_9SPHN</name>
<dbReference type="InterPro" id="IPR049712">
    <property type="entry name" value="Poly_export"/>
</dbReference>
<dbReference type="OrthoDB" id="494751at2"/>
<organism evidence="4 5">
    <name type="scientific">Sandarakinorhabdus cyanobacteriorum</name>
    <dbReference type="NCBI Taxonomy" id="1981098"/>
    <lineage>
        <taxon>Bacteria</taxon>
        <taxon>Pseudomonadati</taxon>
        <taxon>Pseudomonadota</taxon>
        <taxon>Alphaproteobacteria</taxon>
        <taxon>Sphingomonadales</taxon>
        <taxon>Sphingosinicellaceae</taxon>
        <taxon>Sandarakinorhabdus</taxon>
    </lineage>
</organism>
<proteinExistence type="predicted"/>
<sequence>MAANPWSCPAMPARSAILSLCLASLLAGCATMPTPRNLAGAQYQAEQRLADGRAAPCQLPAVPAETAGLTPVASAALASGPALIGPGDRLKLVVSGDSETLTGQHVVGANGRLVIPGLVDVAVAGRPLAEVAASLRAALIERAVVRDIPGNVVLAQVEQAGVQVSVEGAVFEPGLVRAGERSAEAQSVTISNAASGDFNTGRSLATALRLAGGIRPDAAADAVYLLRGGQYTRIDLIPAFTGGVPADPQLAAGDRIIVPSTGCFNPLLVRPSSVTAPGIRVFMSNLSRPASHNAASAIGKESTSLPYGTRLIEGLVSANCVGGSAMKAARQAVLISRNPVNRRAIVIARSIEGLVRHADRDDHNPWLMPGDAIACYDSGAMAVADAIGVIGNALVPAALINGLAQ</sequence>
<keyword evidence="5" id="KW-1185">Reference proteome</keyword>
<dbReference type="Pfam" id="PF02563">
    <property type="entry name" value="Poly_export"/>
    <property type="match status" value="1"/>
</dbReference>
<evidence type="ECO:0000313" key="4">
    <source>
        <dbReference type="EMBL" id="OYQ27097.1"/>
    </source>
</evidence>
<reference evidence="4 5" key="1">
    <citation type="submission" date="2017-07" db="EMBL/GenBank/DDBJ databases">
        <title>Sandarakinorhabdus cyanobacteriorum sp. nov., a novel bacterium isolated from cyanobacterial aggregates in a eutrophic lake.</title>
        <authorList>
            <person name="Cai H."/>
        </authorList>
    </citation>
    <scope>NUCLEOTIDE SEQUENCE [LARGE SCALE GENOMIC DNA]</scope>
    <source>
        <strain evidence="4 5">TH057</strain>
    </source>
</reference>
<accession>A0A255YCW9</accession>
<evidence type="ECO:0000313" key="5">
    <source>
        <dbReference type="Proteomes" id="UP000216991"/>
    </source>
</evidence>
<dbReference type="Gene3D" id="3.10.560.10">
    <property type="entry name" value="Outer membrane lipoprotein wza domain like"/>
    <property type="match status" value="1"/>
</dbReference>
<dbReference type="PANTHER" id="PTHR33619">
    <property type="entry name" value="POLYSACCHARIDE EXPORT PROTEIN GFCE-RELATED"/>
    <property type="match status" value="1"/>
</dbReference>
<evidence type="ECO:0000256" key="2">
    <source>
        <dbReference type="SAM" id="SignalP"/>
    </source>
</evidence>
<dbReference type="PANTHER" id="PTHR33619:SF3">
    <property type="entry name" value="POLYSACCHARIDE EXPORT PROTEIN GFCE-RELATED"/>
    <property type="match status" value="1"/>
</dbReference>
<gene>
    <name evidence="4" type="ORF">CHU93_11340</name>
</gene>
<dbReference type="Proteomes" id="UP000216991">
    <property type="component" value="Unassembled WGS sequence"/>
</dbReference>
<comment type="caution">
    <text evidence="4">The sequence shown here is derived from an EMBL/GenBank/DDBJ whole genome shotgun (WGS) entry which is preliminary data.</text>
</comment>
<dbReference type="GO" id="GO:0015159">
    <property type="term" value="F:polysaccharide transmembrane transporter activity"/>
    <property type="evidence" value="ECO:0007669"/>
    <property type="project" value="InterPro"/>
</dbReference>
<keyword evidence="1 2" id="KW-0732">Signal</keyword>
<dbReference type="InterPro" id="IPR003715">
    <property type="entry name" value="Poly_export_N"/>
</dbReference>
<feature type="signal peptide" evidence="2">
    <location>
        <begin position="1"/>
        <end position="29"/>
    </location>
</feature>
<dbReference type="EMBL" id="NOXT01000115">
    <property type="protein sequence ID" value="OYQ27097.1"/>
    <property type="molecule type" value="Genomic_DNA"/>
</dbReference>
<evidence type="ECO:0000259" key="3">
    <source>
        <dbReference type="Pfam" id="PF02563"/>
    </source>
</evidence>
<evidence type="ECO:0000256" key="1">
    <source>
        <dbReference type="ARBA" id="ARBA00022729"/>
    </source>
</evidence>